<dbReference type="OrthoDB" id="9810952at2"/>
<dbReference type="InterPro" id="IPR003445">
    <property type="entry name" value="Cat_transpt"/>
</dbReference>
<dbReference type="Pfam" id="PF02386">
    <property type="entry name" value="TrkH"/>
    <property type="match status" value="1"/>
</dbReference>
<evidence type="ECO:0000256" key="3">
    <source>
        <dbReference type="ARBA" id="ARBA00022448"/>
    </source>
</evidence>
<dbReference type="GO" id="GO:0005886">
    <property type="term" value="C:plasma membrane"/>
    <property type="evidence" value="ECO:0007669"/>
    <property type="project" value="UniProtKB-SubCell"/>
</dbReference>
<dbReference type="AlphaFoldDB" id="A0A172Q552"/>
<evidence type="ECO:0000256" key="1">
    <source>
        <dbReference type="ARBA" id="ARBA00004429"/>
    </source>
</evidence>
<feature type="transmembrane region" description="Helical" evidence="13">
    <location>
        <begin position="393"/>
        <end position="413"/>
    </location>
</feature>
<feature type="binding site" evidence="12">
    <location>
        <position position="314"/>
    </location>
    <ligand>
        <name>K(+)</name>
        <dbReference type="ChEBI" id="CHEBI:29103"/>
    </ligand>
</feature>
<evidence type="ECO:0000256" key="7">
    <source>
        <dbReference type="ARBA" id="ARBA00022692"/>
    </source>
</evidence>
<feature type="transmembrane region" description="Helical" evidence="13">
    <location>
        <begin position="37"/>
        <end position="58"/>
    </location>
</feature>
<dbReference type="Proteomes" id="UP000077317">
    <property type="component" value="Chromosome"/>
</dbReference>
<keyword evidence="6" id="KW-0633">Potassium transport</keyword>
<keyword evidence="3" id="KW-0813">Transport</keyword>
<evidence type="ECO:0000313" key="14">
    <source>
        <dbReference type="EMBL" id="AND78574.1"/>
    </source>
</evidence>
<comment type="subcellular location">
    <subcellularLocation>
        <location evidence="1">Cell inner membrane</location>
        <topology evidence="1">Multi-pass membrane protein</topology>
    </subcellularLocation>
</comment>
<dbReference type="GO" id="GO:0015379">
    <property type="term" value="F:potassium:chloride symporter activity"/>
    <property type="evidence" value="ECO:0007669"/>
    <property type="project" value="InterPro"/>
</dbReference>
<dbReference type="STRING" id="1811193.A0O21_00315"/>
<keyword evidence="11 13" id="KW-0472">Membrane</keyword>
<keyword evidence="7 13" id="KW-0812">Transmembrane</keyword>
<feature type="transmembrane region" description="Helical" evidence="13">
    <location>
        <begin position="236"/>
        <end position="260"/>
    </location>
</feature>
<evidence type="ECO:0000256" key="2">
    <source>
        <dbReference type="ARBA" id="ARBA00009137"/>
    </source>
</evidence>
<feature type="binding site" evidence="12">
    <location>
        <position position="431"/>
    </location>
    <ligand>
        <name>K(+)</name>
        <dbReference type="ChEBI" id="CHEBI:29103"/>
    </ligand>
</feature>
<dbReference type="PANTHER" id="PTHR32024:SF2">
    <property type="entry name" value="TRK SYSTEM POTASSIUM UPTAKE PROTEIN TRKG-RELATED"/>
    <property type="match status" value="1"/>
</dbReference>
<dbReference type="PANTHER" id="PTHR32024">
    <property type="entry name" value="TRK SYSTEM POTASSIUM UPTAKE PROTEIN TRKG-RELATED"/>
    <property type="match status" value="1"/>
</dbReference>
<gene>
    <name evidence="14" type="ORF">A0O21_00315</name>
</gene>
<evidence type="ECO:0000256" key="8">
    <source>
        <dbReference type="ARBA" id="ARBA00022958"/>
    </source>
</evidence>
<reference evidence="14 15" key="1">
    <citation type="journal article" date="2016" name="Int. J. Syst. Evol. Microbiol.">
        <title>Streptococcuspantholopis sp. nov., isolated from faeces of the Tibetan antelope (Pantholops hodgsonii).</title>
        <authorList>
            <person name="Bai X."/>
            <person name="Xiong Y."/>
            <person name="Lu S."/>
            <person name="Jin D."/>
            <person name="Lai X."/>
            <person name="Yang J."/>
            <person name="Niu L."/>
            <person name="Hu S."/>
            <person name="Meng X."/>
            <person name="Pu J."/>
            <person name="Ye C."/>
            <person name="Xu J."/>
        </authorList>
    </citation>
    <scope>NUCLEOTIDE SEQUENCE [LARGE SCALE GENOMIC DNA]</scope>
    <source>
        <strain evidence="14 15">TA 26</strain>
    </source>
</reference>
<evidence type="ECO:0000256" key="11">
    <source>
        <dbReference type="ARBA" id="ARBA00023136"/>
    </source>
</evidence>
<keyword evidence="4" id="KW-1003">Cell membrane</keyword>
<keyword evidence="10" id="KW-0406">Ion transport</keyword>
<keyword evidence="12" id="KW-0479">Metal-binding</keyword>
<protein>
    <submittedName>
        <fullName evidence="14">Potassium transporter KefA</fullName>
    </submittedName>
</protein>
<evidence type="ECO:0000256" key="6">
    <source>
        <dbReference type="ARBA" id="ARBA00022538"/>
    </source>
</evidence>
<feature type="binding site" evidence="12">
    <location>
        <position position="315"/>
    </location>
    <ligand>
        <name>K(+)</name>
        <dbReference type="ChEBI" id="CHEBI:29103"/>
    </ligand>
</feature>
<reference evidence="15" key="2">
    <citation type="submission" date="2016-03" db="EMBL/GenBank/DDBJ databases">
        <title>Streptococcus antelopensis sp. nov., isolated from the feces of the Tibetan antelope (Pantholops hodgsonii) in Hoh Xil National Nature Reserve, Qinghai, China.</title>
        <authorList>
            <person name="Bai X."/>
        </authorList>
    </citation>
    <scope>NUCLEOTIDE SEQUENCE [LARGE SCALE GENOMIC DNA]</scope>
    <source>
        <strain evidence="15">TA 26</strain>
    </source>
</reference>
<evidence type="ECO:0000313" key="15">
    <source>
        <dbReference type="Proteomes" id="UP000077317"/>
    </source>
</evidence>
<dbReference type="KEGG" id="spat:A0O21_00315"/>
<feature type="binding site" evidence="12">
    <location>
        <position position="112"/>
    </location>
    <ligand>
        <name>K(+)</name>
        <dbReference type="ChEBI" id="CHEBI:29103"/>
    </ligand>
</feature>
<feature type="transmembrane region" description="Helical" evidence="13">
    <location>
        <begin position="183"/>
        <end position="202"/>
    </location>
</feature>
<evidence type="ECO:0000256" key="10">
    <source>
        <dbReference type="ARBA" id="ARBA00023065"/>
    </source>
</evidence>
<evidence type="ECO:0000256" key="4">
    <source>
        <dbReference type="ARBA" id="ARBA00022475"/>
    </source>
</evidence>
<keyword evidence="8 12" id="KW-0630">Potassium</keyword>
<keyword evidence="9 13" id="KW-1133">Transmembrane helix</keyword>
<proteinExistence type="inferred from homology"/>
<feature type="transmembrane region" description="Helical" evidence="13">
    <location>
        <begin position="327"/>
        <end position="350"/>
    </location>
</feature>
<dbReference type="EMBL" id="CP014699">
    <property type="protein sequence ID" value="AND78574.1"/>
    <property type="molecule type" value="Genomic_DNA"/>
</dbReference>
<feature type="transmembrane region" description="Helical" evidence="13">
    <location>
        <begin position="451"/>
        <end position="472"/>
    </location>
</feature>
<evidence type="ECO:0000256" key="9">
    <source>
        <dbReference type="ARBA" id="ARBA00022989"/>
    </source>
</evidence>
<sequence>MNKSMIRYLLSKLLLLEAALMIVPLIVAALYREESAVFFSILATMGLLCLLGGLGVLIKPKNYHIYTKEALLIVALCWVLWSFFGALPFVFTGQIPNFIDAFFETSSGFTTTGATILADTAALSPALMFWRSFAHLIGGMGVLVFALAIMENSKNSHLEVMRAEVPGPVFGKMVSRLKDTAQILYFIYLAMFALFTLILWLAGLPFYDSLITAMGTAGTGGFAVYNDSIAHYNSSLITNLVSLGMLAFGVNFNLYYFLLLRKFKVFFKDEELHTYIKIVLVAAGLIALNVLGLYDNVRQGLEYVFFQVSATITTTGYGITDISGWPLFSQVILLLLMFVGGSAGSTAGGFKVMRSLILAKITKNQVMSTLYPNRMMSLHINHETIDKETQNGVLKYLALYVIFLLGLIFFLSLDNNNFMTVFSAAASCMNNIGPMLGTTDNFAIFNPLSKVLLSFAMIAGRLEIYPMLLFFIPKTWSKI</sequence>
<name>A0A172Q552_9STRE</name>
<evidence type="ECO:0000256" key="12">
    <source>
        <dbReference type="PIRSR" id="PIRSR006247-1"/>
    </source>
</evidence>
<feature type="transmembrane region" description="Helical" evidence="13">
    <location>
        <begin position="272"/>
        <end position="294"/>
    </location>
</feature>
<comment type="similarity">
    <text evidence="2">Belongs to the TrkH potassium transport family.</text>
</comment>
<dbReference type="GO" id="GO:0046872">
    <property type="term" value="F:metal ion binding"/>
    <property type="evidence" value="ECO:0007669"/>
    <property type="project" value="UniProtKB-KW"/>
</dbReference>
<accession>A0A172Q552</accession>
<feature type="transmembrane region" description="Helical" evidence="13">
    <location>
        <begin position="128"/>
        <end position="149"/>
    </location>
</feature>
<feature type="binding site" evidence="12">
    <location>
        <position position="111"/>
    </location>
    <ligand>
        <name>K(+)</name>
        <dbReference type="ChEBI" id="CHEBI:29103"/>
    </ligand>
</feature>
<evidence type="ECO:0000256" key="13">
    <source>
        <dbReference type="SAM" id="Phobius"/>
    </source>
</evidence>
<feature type="transmembrane region" description="Helical" evidence="13">
    <location>
        <begin position="70"/>
        <end position="91"/>
    </location>
</feature>
<dbReference type="RefSeq" id="WP_067059914.1">
    <property type="nucleotide sequence ID" value="NZ_CP014699.1"/>
</dbReference>
<feature type="transmembrane region" description="Helical" evidence="13">
    <location>
        <begin position="12"/>
        <end position="31"/>
    </location>
</feature>
<keyword evidence="5" id="KW-0997">Cell inner membrane</keyword>
<keyword evidence="15" id="KW-1185">Reference proteome</keyword>
<feature type="binding site" evidence="12">
    <location>
        <position position="220"/>
    </location>
    <ligand>
        <name>K(+)</name>
        <dbReference type="ChEBI" id="CHEBI:29103"/>
    </ligand>
</feature>
<organism evidence="14 15">
    <name type="scientific">Streptococcus pantholopis</name>
    <dbReference type="NCBI Taxonomy" id="1811193"/>
    <lineage>
        <taxon>Bacteria</taxon>
        <taxon>Bacillati</taxon>
        <taxon>Bacillota</taxon>
        <taxon>Bacilli</taxon>
        <taxon>Lactobacillales</taxon>
        <taxon>Streptococcaceae</taxon>
        <taxon>Streptococcus</taxon>
    </lineage>
</organism>
<evidence type="ECO:0000256" key="5">
    <source>
        <dbReference type="ARBA" id="ARBA00022519"/>
    </source>
</evidence>
<dbReference type="InterPro" id="IPR004772">
    <property type="entry name" value="TrkH"/>
</dbReference>
<dbReference type="PIRSF" id="PIRSF006247">
    <property type="entry name" value="TrkH"/>
    <property type="match status" value="1"/>
</dbReference>